<feature type="domain" description="L,D-TPase catalytic" evidence="2">
    <location>
        <begin position="59"/>
        <end position="233"/>
    </location>
</feature>
<dbReference type="PANTHER" id="PTHR38589:SF1">
    <property type="entry name" value="BLR0621 PROTEIN"/>
    <property type="match status" value="1"/>
</dbReference>
<dbReference type="EMBL" id="BMGR01000005">
    <property type="protein sequence ID" value="GGG00820.1"/>
    <property type="molecule type" value="Genomic_DNA"/>
</dbReference>
<dbReference type="Pfam" id="PF03734">
    <property type="entry name" value="YkuD"/>
    <property type="match status" value="1"/>
</dbReference>
<dbReference type="GO" id="GO:0009252">
    <property type="term" value="P:peptidoglycan biosynthetic process"/>
    <property type="evidence" value="ECO:0007669"/>
    <property type="project" value="UniProtKB-KW"/>
</dbReference>
<evidence type="ECO:0000313" key="3">
    <source>
        <dbReference type="EMBL" id="GGG00820.1"/>
    </source>
</evidence>
<organism evidence="3 4">
    <name type="scientific">Paenibacillus abyssi</name>
    <dbReference type="NCBI Taxonomy" id="1340531"/>
    <lineage>
        <taxon>Bacteria</taxon>
        <taxon>Bacillati</taxon>
        <taxon>Bacillota</taxon>
        <taxon>Bacilli</taxon>
        <taxon>Bacillales</taxon>
        <taxon>Paenibacillaceae</taxon>
        <taxon>Paenibacillus</taxon>
    </lineage>
</organism>
<gene>
    <name evidence="3" type="ORF">GCM10010916_17420</name>
</gene>
<feature type="active site" description="Proton donor/acceptor" evidence="1">
    <location>
        <position position="195"/>
    </location>
</feature>
<evidence type="ECO:0000256" key="1">
    <source>
        <dbReference type="PROSITE-ProRule" id="PRU01373"/>
    </source>
</evidence>
<dbReference type="CDD" id="cd16913">
    <property type="entry name" value="YkuD_like"/>
    <property type="match status" value="1"/>
</dbReference>
<dbReference type="GO" id="GO:0008360">
    <property type="term" value="P:regulation of cell shape"/>
    <property type="evidence" value="ECO:0007669"/>
    <property type="project" value="UniProtKB-UniRule"/>
</dbReference>
<proteinExistence type="predicted"/>
<evidence type="ECO:0000259" key="2">
    <source>
        <dbReference type="PROSITE" id="PS52029"/>
    </source>
</evidence>
<comment type="pathway">
    <text evidence="1">Cell wall biogenesis; peptidoglycan biosynthesis.</text>
</comment>
<feature type="active site" description="Nucleophile" evidence="1">
    <location>
        <position position="207"/>
    </location>
</feature>
<dbReference type="RefSeq" id="WP_229725063.1">
    <property type="nucleotide sequence ID" value="NZ_BMGR01000005.1"/>
</dbReference>
<reference evidence="3" key="1">
    <citation type="journal article" date="2014" name="Int. J. Syst. Evol. Microbiol.">
        <title>Complete genome sequence of Corynebacterium casei LMG S-19264T (=DSM 44701T), isolated from a smear-ripened cheese.</title>
        <authorList>
            <consortium name="US DOE Joint Genome Institute (JGI-PGF)"/>
            <person name="Walter F."/>
            <person name="Albersmeier A."/>
            <person name="Kalinowski J."/>
            <person name="Ruckert C."/>
        </authorList>
    </citation>
    <scope>NUCLEOTIDE SEQUENCE</scope>
    <source>
        <strain evidence="3">CGMCC 1.12987</strain>
    </source>
</reference>
<reference evidence="3" key="2">
    <citation type="submission" date="2020-09" db="EMBL/GenBank/DDBJ databases">
        <authorList>
            <person name="Sun Q."/>
            <person name="Zhou Y."/>
        </authorList>
    </citation>
    <scope>NUCLEOTIDE SEQUENCE</scope>
    <source>
        <strain evidence="3">CGMCC 1.12987</strain>
    </source>
</reference>
<dbReference type="AlphaFoldDB" id="A0A917CX72"/>
<dbReference type="InterPro" id="IPR005490">
    <property type="entry name" value="LD_TPept_cat_dom"/>
</dbReference>
<dbReference type="Proteomes" id="UP000644756">
    <property type="component" value="Unassembled WGS sequence"/>
</dbReference>
<dbReference type="GO" id="GO:0071555">
    <property type="term" value="P:cell wall organization"/>
    <property type="evidence" value="ECO:0007669"/>
    <property type="project" value="UniProtKB-UniRule"/>
</dbReference>
<evidence type="ECO:0000313" key="4">
    <source>
        <dbReference type="Proteomes" id="UP000644756"/>
    </source>
</evidence>
<name>A0A917CX72_9BACL</name>
<accession>A0A917CX72</accession>
<dbReference type="PROSITE" id="PS52029">
    <property type="entry name" value="LD_TPASE"/>
    <property type="match status" value="1"/>
</dbReference>
<comment type="caution">
    <text evidence="3">The sequence shown here is derived from an EMBL/GenBank/DDBJ whole genome shotgun (WGS) entry which is preliminary data.</text>
</comment>
<dbReference type="PANTHER" id="PTHR38589">
    <property type="entry name" value="BLR0621 PROTEIN"/>
    <property type="match status" value="1"/>
</dbReference>
<keyword evidence="4" id="KW-1185">Reference proteome</keyword>
<protein>
    <recommendedName>
        <fullName evidence="2">L,D-TPase catalytic domain-containing protein</fullName>
    </recommendedName>
</protein>
<keyword evidence="1" id="KW-0133">Cell shape</keyword>
<dbReference type="GO" id="GO:0016740">
    <property type="term" value="F:transferase activity"/>
    <property type="evidence" value="ECO:0007669"/>
    <property type="project" value="InterPro"/>
</dbReference>
<keyword evidence="1" id="KW-0573">Peptidoglycan synthesis</keyword>
<keyword evidence="1" id="KW-0961">Cell wall biogenesis/degradation</keyword>
<sequence length="237" mass="26232">MKYMAALKWILVYFVVTCLCLTVMLPAGTVKADGKTVSSSFAQKLDHSGSSQVILVKADHTKSFTGRLSLLEKENGNWIASIDNVPVVLGKNGINKQKEGDGKTPTGIFPLGTAFGSTAAPAGIKLAYKRTTKYHYWIDDPSSKDYNKWIHYTKDPLQKWKSFERLYQPLYKYAIVIGYNERPIKKGKGSAIFIHLWRSPEKPTAGCVAMSEQNLLTLLKALDKSKSPRIAIVAGSS</sequence>